<evidence type="ECO:0000256" key="1">
    <source>
        <dbReference type="ARBA" id="ARBA00023015"/>
    </source>
</evidence>
<dbReference type="Proteomes" id="UP000288929">
    <property type="component" value="Chromosome"/>
</dbReference>
<sequence>MAFLEHTPNKRQFSSTDHPSPEAVAAFVDEELSSVAKHRVHVHLVHCQDCRAEVERQRLASQRLRSCKQDDVQAPARLLDRLQSIATSCPEGPGAEELIQERISLRARFEHASKKLKHLRQEHRGQ</sequence>
<keyword evidence="1" id="KW-0805">Transcription regulation</keyword>
<dbReference type="Gene3D" id="1.10.10.1320">
    <property type="entry name" value="Anti-sigma factor, zinc-finger domain"/>
    <property type="match status" value="1"/>
</dbReference>
<keyword evidence="2" id="KW-0804">Transcription</keyword>
<proteinExistence type="predicted"/>
<dbReference type="AlphaFoldDB" id="A0A410W9M2"/>
<dbReference type="KEGG" id="cpeg:CPELA_06925"/>
<reference evidence="4 5" key="1">
    <citation type="submission" date="2019-01" db="EMBL/GenBank/DDBJ databases">
        <authorList>
            <person name="Ruckert C."/>
            <person name="Busche T."/>
            <person name="Kalinowski J."/>
        </authorList>
    </citation>
    <scope>NUCLEOTIDE SEQUENCE [LARGE SCALE GENOMIC DNA]</scope>
    <source>
        <strain evidence="4 5">136/3</strain>
    </source>
</reference>
<evidence type="ECO:0000313" key="4">
    <source>
        <dbReference type="EMBL" id="QAU52647.1"/>
    </source>
</evidence>
<dbReference type="RefSeq" id="WP_128890071.1">
    <property type="nucleotide sequence ID" value="NZ_BMCX01000003.1"/>
</dbReference>
<dbReference type="InterPro" id="IPR041916">
    <property type="entry name" value="Anti_sigma_zinc_sf"/>
</dbReference>
<protein>
    <submittedName>
        <fullName evidence="4">Anti-sigma-E factor RseA</fullName>
    </submittedName>
</protein>
<dbReference type="EMBL" id="CP035299">
    <property type="protein sequence ID" value="QAU52647.1"/>
    <property type="molecule type" value="Genomic_DNA"/>
</dbReference>
<name>A0A410W9M2_9CORY</name>
<keyword evidence="5" id="KW-1185">Reference proteome</keyword>
<organism evidence="4 5">
    <name type="scientific">Corynebacterium pelargi</name>
    <dbReference type="NCBI Taxonomy" id="1471400"/>
    <lineage>
        <taxon>Bacteria</taxon>
        <taxon>Bacillati</taxon>
        <taxon>Actinomycetota</taxon>
        <taxon>Actinomycetes</taxon>
        <taxon>Mycobacteriales</taxon>
        <taxon>Corynebacteriaceae</taxon>
        <taxon>Corynebacterium</taxon>
    </lineage>
</organism>
<accession>A0A410W9M2</accession>
<evidence type="ECO:0000313" key="5">
    <source>
        <dbReference type="Proteomes" id="UP000288929"/>
    </source>
</evidence>
<gene>
    <name evidence="4" type="primary">rseA</name>
    <name evidence="4" type="ORF">CPELA_06925</name>
</gene>
<dbReference type="InterPro" id="IPR027383">
    <property type="entry name" value="Znf_put"/>
</dbReference>
<evidence type="ECO:0000256" key="2">
    <source>
        <dbReference type="ARBA" id="ARBA00023163"/>
    </source>
</evidence>
<feature type="domain" description="Putative zinc-finger" evidence="3">
    <location>
        <begin position="22"/>
        <end position="51"/>
    </location>
</feature>
<dbReference type="OrthoDB" id="4425192at2"/>
<dbReference type="Pfam" id="PF13490">
    <property type="entry name" value="zf-HC2"/>
    <property type="match status" value="1"/>
</dbReference>
<evidence type="ECO:0000259" key="3">
    <source>
        <dbReference type="Pfam" id="PF13490"/>
    </source>
</evidence>